<dbReference type="Pfam" id="PF00999">
    <property type="entry name" value="Na_H_Exchanger"/>
    <property type="match status" value="1"/>
</dbReference>
<organism evidence="14 15">
    <name type="scientific">Coccomyxa subellipsoidea</name>
    <dbReference type="NCBI Taxonomy" id="248742"/>
    <lineage>
        <taxon>Eukaryota</taxon>
        <taxon>Viridiplantae</taxon>
        <taxon>Chlorophyta</taxon>
        <taxon>core chlorophytes</taxon>
        <taxon>Trebouxiophyceae</taxon>
        <taxon>Trebouxiophyceae incertae sedis</taxon>
        <taxon>Coccomyxaceae</taxon>
        <taxon>Coccomyxa</taxon>
    </lineage>
</organism>
<feature type="transmembrane region" description="Helical" evidence="12">
    <location>
        <begin position="378"/>
        <end position="403"/>
    </location>
</feature>
<protein>
    <recommendedName>
        <fullName evidence="13">Cation/H+ exchanger transmembrane domain-containing protein</fullName>
    </recommendedName>
</protein>
<dbReference type="InterPro" id="IPR018490">
    <property type="entry name" value="cNMP-bd_dom_sf"/>
</dbReference>
<keyword evidence="7 12" id="KW-0472">Membrane</keyword>
<dbReference type="Gene3D" id="2.60.120.10">
    <property type="entry name" value="Jelly Rolls"/>
    <property type="match status" value="1"/>
</dbReference>
<feature type="transmembrane region" description="Helical" evidence="12">
    <location>
        <begin position="332"/>
        <end position="358"/>
    </location>
</feature>
<dbReference type="EMBL" id="JALJOT010000001">
    <property type="protein sequence ID" value="KAK9918170.1"/>
    <property type="molecule type" value="Genomic_DNA"/>
</dbReference>
<evidence type="ECO:0000256" key="2">
    <source>
        <dbReference type="ARBA" id="ARBA00022448"/>
    </source>
</evidence>
<feature type="compositionally biased region" description="Basic and acidic residues" evidence="11">
    <location>
        <begin position="1442"/>
        <end position="1458"/>
    </location>
</feature>
<feature type="region of interest" description="Disordered" evidence="11">
    <location>
        <begin position="1466"/>
        <end position="1487"/>
    </location>
</feature>
<evidence type="ECO:0000256" key="6">
    <source>
        <dbReference type="ARBA" id="ARBA00023065"/>
    </source>
</evidence>
<evidence type="ECO:0000256" key="9">
    <source>
        <dbReference type="ARBA" id="ARBA00047524"/>
    </source>
</evidence>
<feature type="region of interest" description="Disordered" evidence="11">
    <location>
        <begin position="569"/>
        <end position="596"/>
    </location>
</feature>
<sequence>MSGLWDFVGSSPECASANVSYAHRVQDHEKYNWCTVPNSGSDAVLFISIAILASCICSGQLSALYILLLGGLCQALSFPFNLGRIGNAFALFLGVEPADIFLYVFLPPILFDAAVRIDYYVFKKMLMHVISFAFLVVIASTAMFVPILLYVLGLNNLGWTWQHAALFSAMIASTDAVAVSAILKKGGAPEKLIVLMEGESLFNDATSIVLFEIFFRMVKRMQSGETASDLGIFEQMVEIASSICWLAFGGVVLGLAFGVATRLVLKLMHRRGHKAPEQLALIVAMAYLSFYVANGPCGVSGVIAVVVFGLYGSATGKWHMSPRVVESGAFEIFWDTVVFAFNGLIFFFAGASSINFFWRSSTELFEDEGNLIVLFKIFWRLPLIFIATIIVRGVTIMLFNPLFKLAKSEMSMSEILFATIGGLRGAVSLILTQVVVTEQNPDPTLANRKVTAELALWTAGIVVCTLVVNAPLMPLILRWTRLSDISPVKVRMRGKAARALLRYTHTAIEDLQHDEDEMLRGVDWTAVETFVDLHGKLDDFAQTPASTAEKRKEEESALAKTAGWITDTSSAVGGGLTTRRSSGDEQQPLLSRLSIDEEMGLSTRSTLATLEEGDNEEGEGADGGAAAEVPPAELAAAKQCAADLLRANTVVGELASPSGMQTHCGKIIGAAEGNKEMNDRHKGFGAYDVPFLGKREENEAKEEDGETVINLDDDEEEPEVLDLENPAFDIRSADELPAQTALTDLVDRLQFEEDSNNTNAPSSRSQASQTSLGTADPATYQDLYDPQQSPFQQHASQSSIDSMATIPSTTAQPVTALPAPSPFEDVAHSGFSGRDSGPRKNRATVIPQPIIVPRMVRPGDAREGEGERPSMRWVSMVGSCTTEGQQQPKGRTIVRQDPNMAVGVSFSFTDTSAPTPGGNRRTLTSRKRRAETKALHRVLSSPLMHTSADLNSQDETDDIEDDMDDDDPEVLAEARVRLVAGLKRYFHEKRGQGLLSGRGIVELDHACDAAMDGSSQPLSIWKVVERDVCGRGTVRWLSRSLFSLRRLTIIAATWQPRFIVGPCLIAPATWLAEMLGRQLSGVMLLAIEVAVEYWLALTWSPQAQWLNELAKTGVIQDEVKLESKKVWRFIIEREIEAPARFQAIQTHRAAMAILRQQGLFVEQLYSSGMVDENEKESLLEPIHRNERRLLRKNSLGLSHRIDEVLNNLPFLKGLPKPVFDALLASGRLIKCTSGETIWTPPRPAAATARGGSRAEGGDPCPGSGIYVVIAGLVRSSYVTASGHTQEYFMGRGGVFGLLSSLAGESLPGSGPCLAVGNALMQGPVLFHFPQSLVTAVKQRASAGDAHLRQLELDLYRVAALYLVERLKSEVMAAAATHFQALAVGQARRRTIKRLARHPPGHRKALHVNEVWAKVGHTAKAHDVLSAELEAALDAPLAMHLGGDTEKGEDSKEPSDETLRDTCTIHDDMSGLQHNGSSRNGPSDSEVVKSLEPRKVWKHIRRHAAHALAELKQGMRGAELVQLAPGEMHMQQSSWVLLKGTLRITGHAAFVPAGMPVKREARGSEAAASASAENNGKGQQGDLEVAVQYNGPAVLPWLWQPVELDGDVVLVPQPIPHIAGPSGAMLLVCRPEEKDSSDSEIRSEGSSSIPDSPTQTGQLQPPARRTSERARAAARMRSLPGDGMGEATEHFGPIQSSTNASKRLRVISVRHTPAA</sequence>
<feature type="region of interest" description="Disordered" evidence="11">
    <location>
        <begin position="906"/>
        <end position="928"/>
    </location>
</feature>
<proteinExistence type="predicted"/>
<feature type="domain" description="Cation/H+ exchanger transmembrane" evidence="13">
    <location>
        <begin position="96"/>
        <end position="478"/>
    </location>
</feature>
<feature type="region of interest" description="Disordered" evidence="11">
    <location>
        <begin position="1631"/>
        <end position="1714"/>
    </location>
</feature>
<evidence type="ECO:0000256" key="1">
    <source>
        <dbReference type="ARBA" id="ARBA00004141"/>
    </source>
</evidence>
<evidence type="ECO:0000259" key="13">
    <source>
        <dbReference type="Pfam" id="PF00999"/>
    </source>
</evidence>
<dbReference type="InterPro" id="IPR018422">
    <property type="entry name" value="Cation/H_exchanger_CPA1"/>
</dbReference>
<evidence type="ECO:0000313" key="14">
    <source>
        <dbReference type="EMBL" id="KAK9918170.1"/>
    </source>
</evidence>
<feature type="region of interest" description="Disordered" evidence="11">
    <location>
        <begin position="544"/>
        <end position="563"/>
    </location>
</feature>
<feature type="transmembrane region" description="Helical" evidence="12">
    <location>
        <begin position="415"/>
        <end position="436"/>
    </location>
</feature>
<feature type="compositionally biased region" description="Polar residues" evidence="11">
    <location>
        <begin position="1649"/>
        <end position="1658"/>
    </location>
</feature>
<feature type="region of interest" description="Disordered" evidence="11">
    <location>
        <begin position="754"/>
        <end position="800"/>
    </location>
</feature>
<comment type="catalytic activity">
    <reaction evidence="10">
        <text>K(+)(in) + H(+)(out) = K(+)(out) + H(+)(in)</text>
        <dbReference type="Rhea" id="RHEA:29467"/>
        <dbReference type="ChEBI" id="CHEBI:15378"/>
        <dbReference type="ChEBI" id="CHEBI:29103"/>
    </reaction>
</comment>
<feature type="compositionally biased region" description="Acidic residues" evidence="11">
    <location>
        <begin position="952"/>
        <end position="962"/>
    </location>
</feature>
<evidence type="ECO:0000256" key="10">
    <source>
        <dbReference type="ARBA" id="ARBA00047912"/>
    </source>
</evidence>
<keyword evidence="6" id="KW-0406">Ion transport</keyword>
<feature type="compositionally biased region" description="Polar residues" evidence="11">
    <location>
        <begin position="786"/>
        <end position="800"/>
    </location>
</feature>
<evidence type="ECO:0000256" key="3">
    <source>
        <dbReference type="ARBA" id="ARBA00022692"/>
    </source>
</evidence>
<keyword evidence="5" id="KW-0915">Sodium</keyword>
<dbReference type="InterPro" id="IPR006153">
    <property type="entry name" value="Cation/H_exchanger_TM"/>
</dbReference>
<dbReference type="PANTHER" id="PTHR10110:SF197">
    <property type="entry name" value="SODIUM_HYDROGEN EXCHANGER"/>
    <property type="match status" value="1"/>
</dbReference>
<keyword evidence="4 12" id="KW-1133">Transmembrane helix</keyword>
<reference evidence="14 15" key="1">
    <citation type="journal article" date="2024" name="Nat. Commun.">
        <title>Phylogenomics reveals the evolutionary origins of lichenization in chlorophyte algae.</title>
        <authorList>
            <person name="Puginier C."/>
            <person name="Libourel C."/>
            <person name="Otte J."/>
            <person name="Skaloud P."/>
            <person name="Haon M."/>
            <person name="Grisel S."/>
            <person name="Petersen M."/>
            <person name="Berrin J.G."/>
            <person name="Delaux P.M."/>
            <person name="Dal Grande F."/>
            <person name="Keller J."/>
        </authorList>
    </citation>
    <scope>NUCLEOTIDE SEQUENCE [LARGE SCALE GENOMIC DNA]</scope>
    <source>
        <strain evidence="14 15">SAG 216-7</strain>
    </source>
</reference>
<evidence type="ECO:0000256" key="7">
    <source>
        <dbReference type="ARBA" id="ARBA00023136"/>
    </source>
</evidence>
<feature type="compositionally biased region" description="Polar residues" evidence="11">
    <location>
        <begin position="1471"/>
        <end position="1482"/>
    </location>
</feature>
<feature type="transmembrane region" description="Helical" evidence="12">
    <location>
        <begin position="285"/>
        <end position="311"/>
    </location>
</feature>
<feature type="region of interest" description="Disordered" evidence="11">
    <location>
        <begin position="1439"/>
        <end position="1458"/>
    </location>
</feature>
<feature type="transmembrane region" description="Helical" evidence="12">
    <location>
        <begin position="164"/>
        <end position="183"/>
    </location>
</feature>
<evidence type="ECO:0000256" key="11">
    <source>
        <dbReference type="SAM" id="MobiDB-lite"/>
    </source>
</evidence>
<feature type="compositionally biased region" description="Acidic residues" evidence="11">
    <location>
        <begin position="611"/>
        <end position="620"/>
    </location>
</feature>
<evidence type="ECO:0000256" key="5">
    <source>
        <dbReference type="ARBA" id="ARBA00023053"/>
    </source>
</evidence>
<feature type="transmembrane region" description="Helical" evidence="12">
    <location>
        <begin position="243"/>
        <end position="265"/>
    </location>
</feature>
<dbReference type="Proteomes" id="UP001491310">
    <property type="component" value="Unassembled WGS sequence"/>
</dbReference>
<keyword evidence="15" id="KW-1185">Reference proteome</keyword>
<feature type="compositionally biased region" description="Polar residues" evidence="11">
    <location>
        <begin position="756"/>
        <end position="773"/>
    </location>
</feature>
<evidence type="ECO:0000256" key="12">
    <source>
        <dbReference type="SAM" id="Phobius"/>
    </source>
</evidence>
<comment type="subcellular location">
    <subcellularLocation>
        <location evidence="1">Membrane</location>
        <topology evidence="1">Multi-pass membrane protein</topology>
    </subcellularLocation>
</comment>
<gene>
    <name evidence="14" type="ORF">WJX75_001902</name>
</gene>
<keyword evidence="2" id="KW-0813">Transport</keyword>
<comment type="catalytic activity">
    <reaction evidence="9">
        <text>Na(+)(in) + H(+)(out) = Na(+)(out) + H(+)(in)</text>
        <dbReference type="Rhea" id="RHEA:29419"/>
        <dbReference type="ChEBI" id="CHEBI:15378"/>
        <dbReference type="ChEBI" id="CHEBI:29101"/>
    </reaction>
</comment>
<feature type="compositionally biased region" description="Basic and acidic residues" evidence="11">
    <location>
        <begin position="548"/>
        <end position="557"/>
    </location>
</feature>
<feature type="transmembrane region" description="Helical" evidence="12">
    <location>
        <begin position="43"/>
        <end position="68"/>
    </location>
</feature>
<feature type="transmembrane region" description="Helical" evidence="12">
    <location>
        <begin position="456"/>
        <end position="477"/>
    </location>
</feature>
<evidence type="ECO:0000256" key="4">
    <source>
        <dbReference type="ARBA" id="ARBA00022989"/>
    </source>
</evidence>
<keyword evidence="8" id="KW-0739">Sodium transport</keyword>
<dbReference type="Gene3D" id="6.10.140.1330">
    <property type="match status" value="1"/>
</dbReference>
<feature type="compositionally biased region" description="Acidic residues" evidence="11">
    <location>
        <begin position="699"/>
        <end position="718"/>
    </location>
</feature>
<feature type="compositionally biased region" description="Polar residues" evidence="11">
    <location>
        <begin position="578"/>
        <end position="589"/>
    </location>
</feature>
<evidence type="ECO:0000313" key="15">
    <source>
        <dbReference type="Proteomes" id="UP001491310"/>
    </source>
</evidence>
<name>A0ABR2Z2G4_9CHLO</name>
<feature type="compositionally biased region" description="Basic and acidic residues" evidence="11">
    <location>
        <begin position="1631"/>
        <end position="1642"/>
    </location>
</feature>
<keyword evidence="3 12" id="KW-0812">Transmembrane</keyword>
<dbReference type="SUPFAM" id="SSF51206">
    <property type="entry name" value="cAMP-binding domain-like"/>
    <property type="match status" value="1"/>
</dbReference>
<evidence type="ECO:0000256" key="8">
    <source>
        <dbReference type="ARBA" id="ARBA00023201"/>
    </source>
</evidence>
<dbReference type="PANTHER" id="PTHR10110">
    <property type="entry name" value="SODIUM/HYDROGEN EXCHANGER"/>
    <property type="match status" value="1"/>
</dbReference>
<feature type="region of interest" description="Disordered" evidence="11">
    <location>
        <begin position="606"/>
        <end position="625"/>
    </location>
</feature>
<feature type="region of interest" description="Disordered" evidence="11">
    <location>
        <begin position="696"/>
        <end position="718"/>
    </location>
</feature>
<comment type="caution">
    <text evidence="14">The sequence shown here is derived from an EMBL/GenBank/DDBJ whole genome shotgun (WGS) entry which is preliminary data.</text>
</comment>
<dbReference type="InterPro" id="IPR014710">
    <property type="entry name" value="RmlC-like_jellyroll"/>
</dbReference>
<feature type="region of interest" description="Disordered" evidence="11">
    <location>
        <begin position="943"/>
        <end position="962"/>
    </location>
</feature>
<feature type="transmembrane region" description="Helical" evidence="12">
    <location>
        <begin position="129"/>
        <end position="152"/>
    </location>
</feature>
<accession>A0ABR2Z2G4</accession>